<keyword evidence="5 7" id="KW-0057">Aromatic amino acid biosynthesis</keyword>
<dbReference type="RefSeq" id="WP_303762896.1">
    <property type="nucleotide sequence ID" value="NZ_JABZGR010000003.1"/>
</dbReference>
<feature type="binding site" evidence="7">
    <location>
        <position position="98"/>
    </location>
    <ligand>
        <name>phosphoenolpyruvate</name>
        <dbReference type="ChEBI" id="CHEBI:58702"/>
    </ligand>
</feature>
<dbReference type="CDD" id="cd01556">
    <property type="entry name" value="EPSP_synthase"/>
    <property type="match status" value="1"/>
</dbReference>
<feature type="binding site" evidence="7">
    <location>
        <position position="70"/>
    </location>
    <ligand>
        <name>phosphoenolpyruvate</name>
        <dbReference type="ChEBI" id="CHEBI:58702"/>
    </ligand>
</feature>
<dbReference type="InterPro" id="IPR036968">
    <property type="entry name" value="Enolpyruvate_Tfrase_sf"/>
</dbReference>
<dbReference type="HAMAP" id="MF_00210">
    <property type="entry name" value="EPSP_synth"/>
    <property type="match status" value="1"/>
</dbReference>
<feature type="binding site" evidence="7">
    <location>
        <position position="368"/>
    </location>
    <ligand>
        <name>phosphoenolpyruvate</name>
        <dbReference type="ChEBI" id="CHEBI:58702"/>
    </ligand>
</feature>
<evidence type="ECO:0000256" key="3">
    <source>
        <dbReference type="ARBA" id="ARBA00022605"/>
    </source>
</evidence>
<feature type="binding site" evidence="7">
    <location>
        <position position="319"/>
    </location>
    <ligand>
        <name>3-phosphoshikimate</name>
        <dbReference type="ChEBI" id="CHEBI:145989"/>
    </ligand>
</feature>
<comment type="subcellular location">
    <subcellularLocation>
        <location evidence="7">Cytoplasm</location>
    </subcellularLocation>
</comment>
<dbReference type="InterPro" id="IPR013792">
    <property type="entry name" value="RNA3'P_cycl/enolpyr_Trfase_a/b"/>
</dbReference>
<comment type="caution">
    <text evidence="9">The sequence shown here is derived from an EMBL/GenBank/DDBJ whole genome shotgun (WGS) entry which is preliminary data.</text>
</comment>
<feature type="binding site" evidence="7">
    <location>
        <position position="292"/>
    </location>
    <ligand>
        <name>3-phosphoshikimate</name>
        <dbReference type="ChEBI" id="CHEBI:145989"/>
    </ligand>
</feature>
<dbReference type="AlphaFoldDB" id="A0A929WZE6"/>
<dbReference type="GO" id="GO:0008652">
    <property type="term" value="P:amino acid biosynthetic process"/>
    <property type="evidence" value="ECO:0007669"/>
    <property type="project" value="UniProtKB-KW"/>
</dbReference>
<dbReference type="PANTHER" id="PTHR21090:SF5">
    <property type="entry name" value="PENTAFUNCTIONAL AROM POLYPEPTIDE"/>
    <property type="match status" value="1"/>
</dbReference>
<comment type="similarity">
    <text evidence="2 7">Belongs to the EPSP synthase family.</text>
</comment>
<evidence type="ECO:0000313" key="10">
    <source>
        <dbReference type="Proteomes" id="UP000704068"/>
    </source>
</evidence>
<comment type="caution">
    <text evidence="7">Lacks conserved residue(s) required for the propagation of feature annotation.</text>
</comment>
<dbReference type="GO" id="GO:0003866">
    <property type="term" value="F:3-phosphoshikimate 1-carboxyvinyltransferase activity"/>
    <property type="evidence" value="ECO:0007669"/>
    <property type="project" value="UniProtKB-UniRule"/>
</dbReference>
<sequence>MVTDPLYFPSTLRGSVDLPGSKSLSNRALIIAALAGGDYRLQGLSQAEDTHLLAQALQTSAAQVDIRGAGTAMRFLTAYYAAAGGAHCLTGSERMKQRPIGPLVEALRSLGADIDYTEKEGFPPLRIRGRQLRGGSLHLSGSVSSQYVSAVLLIAPYLSSSLRLRLEGKIVSRPYINMTLALMRHFGAQAGWEAEDTLVVAPGPYQSTARYRVETDWSSAACWYEAVALAPDSAARLLLRGLREETWQGDARVQDYFLPLGVKTTFCAEGAVLEKTEMQTGGIEFDLSGQPDLAQSLVVTCAALQRPFRFTGLQTLRIKETDRLAALARELDKLGITVAVENDESVRSVTYASAPARLQPVATYEDHRMALAFAPCALRFPGLQIAEPTVVNKSYPGFWEALQSLMK</sequence>
<dbReference type="SUPFAM" id="SSF55205">
    <property type="entry name" value="EPT/RTPC-like"/>
    <property type="match status" value="1"/>
</dbReference>
<organism evidence="9 10">
    <name type="scientific">Alloprevotella tannerae</name>
    <dbReference type="NCBI Taxonomy" id="76122"/>
    <lineage>
        <taxon>Bacteria</taxon>
        <taxon>Pseudomonadati</taxon>
        <taxon>Bacteroidota</taxon>
        <taxon>Bacteroidia</taxon>
        <taxon>Bacteroidales</taxon>
        <taxon>Prevotellaceae</taxon>
        <taxon>Alloprevotella</taxon>
    </lineage>
</organism>
<dbReference type="Pfam" id="PF00275">
    <property type="entry name" value="EPSP_synthase"/>
    <property type="match status" value="1"/>
</dbReference>
<comment type="subunit">
    <text evidence="7">Monomer.</text>
</comment>
<accession>A0A929WZE6</accession>
<feature type="binding site" evidence="7">
    <location>
        <position position="27"/>
    </location>
    <ligand>
        <name>3-phosphoshikimate</name>
        <dbReference type="ChEBI" id="CHEBI:145989"/>
    </ligand>
</feature>
<reference evidence="9" key="1">
    <citation type="submission" date="2020-04" db="EMBL/GenBank/DDBJ databases">
        <title>Deep metagenomics examines the oral microbiome during advanced dental caries in children, revealing novel taxa and co-occurrences with host molecules.</title>
        <authorList>
            <person name="Baker J.L."/>
            <person name="Morton J.T."/>
            <person name="Dinis M."/>
            <person name="Alvarez R."/>
            <person name="Tran N.C."/>
            <person name="Knight R."/>
            <person name="Edlund A."/>
        </authorList>
    </citation>
    <scope>NUCLEOTIDE SEQUENCE</scope>
    <source>
        <strain evidence="9">JCVI_34_bin.1</strain>
    </source>
</reference>
<feature type="binding site" evidence="7">
    <location>
        <position position="146"/>
    </location>
    <ligand>
        <name>3-phosphoshikimate</name>
        <dbReference type="ChEBI" id="CHEBI:145989"/>
    </ligand>
</feature>
<evidence type="ECO:0000259" key="8">
    <source>
        <dbReference type="Pfam" id="PF00275"/>
    </source>
</evidence>
<comment type="function">
    <text evidence="7">Catalyzes the transfer of the enolpyruvyl moiety of phosphoenolpyruvate (PEP) to the 5-hydroxyl of shikimate-3-phosphate (S3P) to produce enolpyruvyl shikimate-3-phosphate and inorganic phosphate.</text>
</comment>
<feature type="binding site" evidence="7">
    <location>
        <position position="146"/>
    </location>
    <ligand>
        <name>phosphoenolpyruvate</name>
        <dbReference type="ChEBI" id="CHEBI:58702"/>
    </ligand>
</feature>
<feature type="binding site" evidence="7">
    <location>
        <position position="393"/>
    </location>
    <ligand>
        <name>phosphoenolpyruvate</name>
        <dbReference type="ChEBI" id="CHEBI:58702"/>
    </ligand>
</feature>
<feature type="binding site" evidence="7">
    <location>
        <position position="23"/>
    </location>
    <ligand>
        <name>3-phosphoshikimate</name>
        <dbReference type="ChEBI" id="CHEBI:145989"/>
    </ligand>
</feature>
<dbReference type="PIRSF" id="PIRSF000505">
    <property type="entry name" value="EPSPS"/>
    <property type="match status" value="1"/>
</dbReference>
<protein>
    <recommendedName>
        <fullName evidence="7">3-phosphoshikimate 1-carboxyvinyltransferase</fullName>
        <ecNumber evidence="7">2.5.1.19</ecNumber>
    </recommendedName>
    <alternativeName>
        <fullName evidence="7">5-enolpyruvylshikimate-3-phosphate synthase</fullName>
        <shortName evidence="7">EPSP synthase</shortName>
        <shortName evidence="7">EPSPS</shortName>
    </alternativeName>
</protein>
<dbReference type="PROSITE" id="PS00885">
    <property type="entry name" value="EPSP_SYNTHASE_2"/>
    <property type="match status" value="1"/>
</dbReference>
<keyword evidence="3 7" id="KW-0028">Amino-acid biosynthesis</keyword>
<gene>
    <name evidence="7" type="primary">aroA</name>
    <name evidence="9" type="ORF">HXK21_01780</name>
</gene>
<name>A0A929WZE6_9BACT</name>
<feature type="binding site" evidence="7">
    <location>
        <position position="22"/>
    </location>
    <ligand>
        <name>3-phosphoshikimate</name>
        <dbReference type="ChEBI" id="CHEBI:145989"/>
    </ligand>
</feature>
<feature type="binding site" evidence="7">
    <location>
        <position position="323"/>
    </location>
    <ligand>
        <name>phosphoenolpyruvate</name>
        <dbReference type="ChEBI" id="CHEBI:58702"/>
    </ligand>
</feature>
<dbReference type="GO" id="GO:0009423">
    <property type="term" value="P:chorismate biosynthetic process"/>
    <property type="evidence" value="ECO:0007669"/>
    <property type="project" value="UniProtKB-UniRule"/>
</dbReference>
<dbReference type="Gene3D" id="3.65.10.10">
    <property type="entry name" value="Enolpyruvate transferase domain"/>
    <property type="match status" value="3"/>
</dbReference>
<dbReference type="InterPro" id="IPR001986">
    <property type="entry name" value="Enolpyruvate_Tfrase_dom"/>
</dbReference>
<evidence type="ECO:0000256" key="1">
    <source>
        <dbReference type="ARBA" id="ARBA00004811"/>
    </source>
</evidence>
<feature type="domain" description="Enolpyruvate transferase" evidence="8">
    <location>
        <begin position="57"/>
        <end position="402"/>
    </location>
</feature>
<dbReference type="GO" id="GO:0009073">
    <property type="term" value="P:aromatic amino acid family biosynthetic process"/>
    <property type="evidence" value="ECO:0007669"/>
    <property type="project" value="UniProtKB-KW"/>
</dbReference>
<dbReference type="InterPro" id="IPR006264">
    <property type="entry name" value="EPSP_synthase"/>
</dbReference>
<feature type="binding site" evidence="7">
    <location>
        <position position="144"/>
    </location>
    <ligand>
        <name>3-phosphoshikimate</name>
        <dbReference type="ChEBI" id="CHEBI:145989"/>
    </ligand>
</feature>
<dbReference type="EMBL" id="JABZGR010000003">
    <property type="protein sequence ID" value="MBF0969761.1"/>
    <property type="molecule type" value="Genomic_DNA"/>
</dbReference>
<comment type="catalytic activity">
    <reaction evidence="6">
        <text>3-phosphoshikimate + phosphoenolpyruvate = 5-O-(1-carboxyvinyl)-3-phosphoshikimate + phosphate</text>
        <dbReference type="Rhea" id="RHEA:21256"/>
        <dbReference type="ChEBI" id="CHEBI:43474"/>
        <dbReference type="ChEBI" id="CHEBI:57701"/>
        <dbReference type="ChEBI" id="CHEBI:58702"/>
        <dbReference type="ChEBI" id="CHEBI:145989"/>
        <dbReference type="EC" id="2.5.1.19"/>
    </reaction>
    <physiologicalReaction direction="left-to-right" evidence="6">
        <dbReference type="Rhea" id="RHEA:21257"/>
    </physiologicalReaction>
</comment>
<evidence type="ECO:0000256" key="6">
    <source>
        <dbReference type="ARBA" id="ARBA00044633"/>
    </source>
</evidence>
<keyword evidence="7" id="KW-0963">Cytoplasm</keyword>
<feature type="binding site" evidence="7">
    <location>
        <position position="145"/>
    </location>
    <ligand>
        <name>3-phosphoshikimate</name>
        <dbReference type="ChEBI" id="CHEBI:145989"/>
    </ligand>
</feature>
<feature type="active site" description="Proton acceptor" evidence="7">
    <location>
        <position position="292"/>
    </location>
</feature>
<dbReference type="GO" id="GO:0005737">
    <property type="term" value="C:cytoplasm"/>
    <property type="evidence" value="ECO:0007669"/>
    <property type="project" value="UniProtKB-SubCell"/>
</dbReference>
<feature type="binding site" evidence="7">
    <location>
        <position position="172"/>
    </location>
    <ligand>
        <name>3-phosphoshikimate</name>
        <dbReference type="ChEBI" id="CHEBI:145989"/>
    </ligand>
</feature>
<evidence type="ECO:0000256" key="4">
    <source>
        <dbReference type="ARBA" id="ARBA00022679"/>
    </source>
</evidence>
<dbReference type="EC" id="2.5.1.19" evidence="7"/>
<proteinExistence type="inferred from homology"/>
<comment type="pathway">
    <text evidence="1 7">Metabolic intermediate biosynthesis; chorismate biosynthesis; chorismate from D-erythrose 4-phosphate and phosphoenolpyruvate: step 6/7.</text>
</comment>
<evidence type="ECO:0000256" key="7">
    <source>
        <dbReference type="HAMAP-Rule" id="MF_00210"/>
    </source>
</evidence>
<evidence type="ECO:0000256" key="2">
    <source>
        <dbReference type="ARBA" id="ARBA00009948"/>
    </source>
</evidence>
<evidence type="ECO:0000256" key="5">
    <source>
        <dbReference type="ARBA" id="ARBA00023141"/>
    </source>
</evidence>
<dbReference type="PANTHER" id="PTHR21090">
    <property type="entry name" value="AROM/DEHYDROQUINATE SYNTHASE"/>
    <property type="match status" value="1"/>
</dbReference>
<dbReference type="InterPro" id="IPR023193">
    <property type="entry name" value="EPSP_synthase_CS"/>
</dbReference>
<keyword evidence="4 7" id="KW-0808">Transferase</keyword>
<evidence type="ECO:0000313" key="9">
    <source>
        <dbReference type="EMBL" id="MBF0969761.1"/>
    </source>
</evidence>
<feature type="binding site" evidence="7">
    <location>
        <position position="22"/>
    </location>
    <ligand>
        <name>phosphoenolpyruvate</name>
        <dbReference type="ChEBI" id="CHEBI:58702"/>
    </ligand>
</feature>
<dbReference type="Proteomes" id="UP000704068">
    <property type="component" value="Unassembled WGS sequence"/>
</dbReference>